<accession>X1AQD0</accession>
<feature type="non-terminal residue" evidence="1">
    <location>
        <position position="1"/>
    </location>
</feature>
<dbReference type="InterPro" id="IPR027417">
    <property type="entry name" value="P-loop_NTPase"/>
</dbReference>
<dbReference type="AlphaFoldDB" id="X1AQD0"/>
<name>X1AQD0_9ZZZZ</name>
<dbReference type="EMBL" id="BART01019342">
    <property type="protein sequence ID" value="GAG84964.1"/>
    <property type="molecule type" value="Genomic_DNA"/>
</dbReference>
<evidence type="ECO:0000313" key="1">
    <source>
        <dbReference type="EMBL" id="GAG84964.1"/>
    </source>
</evidence>
<protein>
    <submittedName>
        <fullName evidence="1">Uncharacterized protein</fullName>
    </submittedName>
</protein>
<dbReference type="SUPFAM" id="SSF52540">
    <property type="entry name" value="P-loop containing nucleoside triphosphate hydrolases"/>
    <property type="match status" value="1"/>
</dbReference>
<organism evidence="1">
    <name type="scientific">marine sediment metagenome</name>
    <dbReference type="NCBI Taxonomy" id="412755"/>
    <lineage>
        <taxon>unclassified sequences</taxon>
        <taxon>metagenomes</taxon>
        <taxon>ecological metagenomes</taxon>
    </lineage>
</organism>
<gene>
    <name evidence="1" type="ORF">S01H4_36229</name>
</gene>
<proteinExistence type="predicted"/>
<comment type="caution">
    <text evidence="1">The sequence shown here is derived from an EMBL/GenBank/DDBJ whole genome shotgun (WGS) entry which is preliminary data.</text>
</comment>
<reference evidence="1" key="1">
    <citation type="journal article" date="2014" name="Front. Microbiol.">
        <title>High frequency of phylogenetically diverse reductive dehalogenase-homologous genes in deep subseafloor sedimentary metagenomes.</title>
        <authorList>
            <person name="Kawai M."/>
            <person name="Futagami T."/>
            <person name="Toyoda A."/>
            <person name="Takaki Y."/>
            <person name="Nishi S."/>
            <person name="Hori S."/>
            <person name="Arai W."/>
            <person name="Tsubouchi T."/>
            <person name="Morono Y."/>
            <person name="Uchiyama I."/>
            <person name="Ito T."/>
            <person name="Fujiyama A."/>
            <person name="Inagaki F."/>
            <person name="Takami H."/>
        </authorList>
    </citation>
    <scope>NUCLEOTIDE SEQUENCE</scope>
    <source>
        <strain evidence="1">Expedition CK06-06</strain>
    </source>
</reference>
<sequence length="231" mass="27234">AGGRLFNEIPLIVLLNKQDLKDVINEDDIIHILKKEYLWYEPNEKLSFWNPPIYKTCALLENRKNIYLSFQECTRMCLDRRGTMNIYPYPYIYRPTHPTGHLKPAVQTQGKIPQEKEESPIKATEIENLESDRVKKLIKQYREETNKYAIWRGTITKGFKNWLKGEKVYDRVSYFKDKPIVKDVIKPEDSLYDILLVEDDLATIRLLTSYFESKDVICKGFFDMSGLIVLL</sequence>